<dbReference type="PROSITE" id="PS50893">
    <property type="entry name" value="ABC_TRANSPORTER_2"/>
    <property type="match status" value="1"/>
</dbReference>
<sequence>MASVSLDSLSLRYPSGAVGLADVDLQIADGEFVALVGPSGSGKTTLLRAVAGFLAPSSGTVRIDDTVVSGGGAFVQPEARGLGMVFQQHAVWPHWSVGRNVDYPLRRGGVARAERERRVAEMLELVGLDGSARRDPATLSGGQRQRVAIARALIAHPRVLLLDEALSALDEPLRDRLRIELQSLTRRMGLTVLHVTHDRDEALALADRVVVLDGGRIQQAASPAEILERPASALVASFLSDATTVRGRVGADGFVSEGHPLRLERSRIEGDAVGDCELAILPDDVTLRPGADATVVSSLFGRAGNDVVLDWSGLTVRCHSRERPEVGARVGVAVGRALAFPAAA</sequence>
<keyword evidence="3 6" id="KW-0067">ATP-binding</keyword>
<accession>A0A1X7PDX9</accession>
<dbReference type="FunFam" id="3.40.50.300:FF:000425">
    <property type="entry name" value="Probable ABC transporter, ATP-binding subunit"/>
    <property type="match status" value="1"/>
</dbReference>
<evidence type="ECO:0000313" key="7">
    <source>
        <dbReference type="Proteomes" id="UP000193711"/>
    </source>
</evidence>
<evidence type="ECO:0000256" key="2">
    <source>
        <dbReference type="ARBA" id="ARBA00022741"/>
    </source>
</evidence>
<keyword evidence="2" id="KW-0547">Nucleotide-binding</keyword>
<dbReference type="InterPro" id="IPR003439">
    <property type="entry name" value="ABC_transporter-like_ATP-bd"/>
</dbReference>
<keyword evidence="1" id="KW-0813">Transport</keyword>
<dbReference type="RefSeq" id="WP_085477502.1">
    <property type="nucleotide sequence ID" value="NZ_FXBM01000003.1"/>
</dbReference>
<dbReference type="OrthoDB" id="4395244at2"/>
<evidence type="ECO:0000256" key="3">
    <source>
        <dbReference type="ARBA" id="ARBA00022840"/>
    </source>
</evidence>
<name>A0A1X7PDX9_9MICO</name>
<evidence type="ECO:0000256" key="4">
    <source>
        <dbReference type="ARBA" id="ARBA00066388"/>
    </source>
</evidence>
<dbReference type="Pfam" id="PF00005">
    <property type="entry name" value="ABC_tran"/>
    <property type="match status" value="1"/>
</dbReference>
<dbReference type="GO" id="GO:0016887">
    <property type="term" value="F:ATP hydrolysis activity"/>
    <property type="evidence" value="ECO:0007669"/>
    <property type="project" value="InterPro"/>
</dbReference>
<dbReference type="InterPro" id="IPR027417">
    <property type="entry name" value="P-loop_NTPase"/>
</dbReference>
<dbReference type="GO" id="GO:0015418">
    <property type="term" value="F:ABC-type quaternary ammonium compound transporting activity"/>
    <property type="evidence" value="ECO:0007669"/>
    <property type="project" value="UniProtKB-EC"/>
</dbReference>
<dbReference type="PANTHER" id="PTHR42781">
    <property type="entry name" value="SPERMIDINE/PUTRESCINE IMPORT ATP-BINDING PROTEIN POTA"/>
    <property type="match status" value="1"/>
</dbReference>
<dbReference type="GO" id="GO:0005524">
    <property type="term" value="F:ATP binding"/>
    <property type="evidence" value="ECO:0007669"/>
    <property type="project" value="UniProtKB-KW"/>
</dbReference>
<dbReference type="PANTHER" id="PTHR42781:SF4">
    <property type="entry name" value="SPERMIDINE_PUTRESCINE IMPORT ATP-BINDING PROTEIN POTA"/>
    <property type="match status" value="1"/>
</dbReference>
<dbReference type="EC" id="7.6.2.9" evidence="4"/>
<dbReference type="AlphaFoldDB" id="A0A1X7PDX9"/>
<dbReference type="InterPro" id="IPR017871">
    <property type="entry name" value="ABC_transporter-like_CS"/>
</dbReference>
<dbReference type="STRING" id="1891671.SAMN06295885_3079"/>
<reference evidence="7" key="1">
    <citation type="submission" date="2017-04" db="EMBL/GenBank/DDBJ databases">
        <authorList>
            <person name="Varghese N."/>
            <person name="Submissions S."/>
        </authorList>
    </citation>
    <scope>NUCLEOTIDE SEQUENCE [LARGE SCALE GENOMIC DNA]</scope>
    <source>
        <strain evidence="7">VKM Ac-2121</strain>
    </source>
</reference>
<dbReference type="SUPFAM" id="SSF52540">
    <property type="entry name" value="P-loop containing nucleoside triphosphate hydrolases"/>
    <property type="match status" value="1"/>
</dbReference>
<feature type="domain" description="ABC transporter" evidence="5">
    <location>
        <begin position="4"/>
        <end position="239"/>
    </location>
</feature>
<keyword evidence="7" id="KW-1185">Reference proteome</keyword>
<dbReference type="SMART" id="SM00382">
    <property type="entry name" value="AAA"/>
    <property type="match status" value="1"/>
</dbReference>
<evidence type="ECO:0000259" key="5">
    <source>
        <dbReference type="PROSITE" id="PS50893"/>
    </source>
</evidence>
<dbReference type="PROSITE" id="PS00211">
    <property type="entry name" value="ABC_TRANSPORTER_1"/>
    <property type="match status" value="1"/>
</dbReference>
<gene>
    <name evidence="6" type="ORF">SAMN06295885_3079</name>
</gene>
<evidence type="ECO:0000256" key="1">
    <source>
        <dbReference type="ARBA" id="ARBA00022448"/>
    </source>
</evidence>
<dbReference type="InterPro" id="IPR003593">
    <property type="entry name" value="AAA+_ATPase"/>
</dbReference>
<dbReference type="EMBL" id="FXBM01000003">
    <property type="protein sequence ID" value="SMH48635.1"/>
    <property type="molecule type" value="Genomic_DNA"/>
</dbReference>
<dbReference type="InterPro" id="IPR050093">
    <property type="entry name" value="ABC_SmlMolc_Importer"/>
</dbReference>
<dbReference type="Proteomes" id="UP000193711">
    <property type="component" value="Unassembled WGS sequence"/>
</dbReference>
<protein>
    <recommendedName>
        <fullName evidence="4">ABC-type quaternary amine transporter</fullName>
        <ecNumber evidence="4">7.6.2.9</ecNumber>
    </recommendedName>
</protein>
<proteinExistence type="predicted"/>
<organism evidence="6 7">
    <name type="scientific">Rathayibacter oskolensis</name>
    <dbReference type="NCBI Taxonomy" id="1891671"/>
    <lineage>
        <taxon>Bacteria</taxon>
        <taxon>Bacillati</taxon>
        <taxon>Actinomycetota</taxon>
        <taxon>Actinomycetes</taxon>
        <taxon>Micrococcales</taxon>
        <taxon>Microbacteriaceae</taxon>
        <taxon>Rathayibacter</taxon>
    </lineage>
</organism>
<evidence type="ECO:0000313" key="6">
    <source>
        <dbReference type="EMBL" id="SMH48635.1"/>
    </source>
</evidence>
<dbReference type="Gene3D" id="3.40.50.300">
    <property type="entry name" value="P-loop containing nucleotide triphosphate hydrolases"/>
    <property type="match status" value="1"/>
</dbReference>